<organism evidence="10 11">
    <name type="scientific">Enterococcus larvae</name>
    <dbReference type="NCBI Taxonomy" id="2794352"/>
    <lineage>
        <taxon>Bacteria</taxon>
        <taxon>Bacillati</taxon>
        <taxon>Bacillota</taxon>
        <taxon>Bacilli</taxon>
        <taxon>Lactobacillales</taxon>
        <taxon>Enterococcaceae</taxon>
        <taxon>Enterococcus</taxon>
    </lineage>
</organism>
<dbReference type="InterPro" id="IPR010627">
    <property type="entry name" value="Prepilin_pept_A24_N"/>
</dbReference>
<dbReference type="InterPro" id="IPR050882">
    <property type="entry name" value="Prepilin_peptidase/N-MTase"/>
</dbReference>
<dbReference type="RefSeq" id="WP_209558661.1">
    <property type="nucleotide sequence ID" value="NZ_JAEDXU010000010.1"/>
</dbReference>
<dbReference type="PANTHER" id="PTHR30487">
    <property type="entry name" value="TYPE 4 PREPILIN-LIKE PROTEINS LEADER PEPTIDE-PROCESSING ENZYME"/>
    <property type="match status" value="1"/>
</dbReference>
<feature type="domain" description="Prepilin type IV endopeptidase peptidase" evidence="8">
    <location>
        <begin position="101"/>
        <end position="200"/>
    </location>
</feature>
<evidence type="ECO:0000256" key="7">
    <source>
        <dbReference type="SAM" id="Phobius"/>
    </source>
</evidence>
<evidence type="ECO:0000256" key="3">
    <source>
        <dbReference type="ARBA" id="ARBA00022475"/>
    </source>
</evidence>
<feature type="domain" description="Prepilin peptidase A24 N-terminal" evidence="9">
    <location>
        <begin position="8"/>
        <end position="89"/>
    </location>
</feature>
<dbReference type="PANTHER" id="PTHR30487:SF0">
    <property type="entry name" value="PREPILIN LEADER PEPTIDASE_N-METHYLTRANSFERASE-RELATED"/>
    <property type="match status" value="1"/>
</dbReference>
<protein>
    <submittedName>
        <fullName evidence="10">Prepilin peptidase</fullName>
    </submittedName>
</protein>
<keyword evidence="3" id="KW-1003">Cell membrane</keyword>
<gene>
    <name evidence="10" type="ORF">I6N96_16455</name>
</gene>
<feature type="transmembrane region" description="Helical" evidence="7">
    <location>
        <begin position="96"/>
        <end position="119"/>
    </location>
</feature>
<keyword evidence="4 7" id="KW-0812">Transmembrane</keyword>
<name>A0ABS4CMX2_9ENTE</name>
<feature type="transmembrane region" description="Helical" evidence="7">
    <location>
        <begin position="170"/>
        <end position="191"/>
    </location>
</feature>
<sequence length="231" mass="26076">MTQVILFILGCCLGSFYCLIAERVPQGKSILSPASHCPYCRQRLSFYELIPLLSITTQQFQCRSCFKQLPIIYFISELAGGFLCVFCFAQGLHPSSLYLFLFLSMGLLLSLTDCFYLIVEPRIFYSFSITLLAWQLWCSFSLHLAAGLIISLFLCGLNKLFPQAIGGGDILLLGCWSLLLGWESILLLLFSASTSALLYSMTQQLLFRKRITQLPFVPFLTIGLFSVFLFK</sequence>
<keyword evidence="6 7" id="KW-0472">Membrane</keyword>
<evidence type="ECO:0000313" key="11">
    <source>
        <dbReference type="Proteomes" id="UP000673375"/>
    </source>
</evidence>
<reference evidence="10 11" key="1">
    <citation type="submission" date="2020-12" db="EMBL/GenBank/DDBJ databases">
        <title>Vagococcus allomyrinae sp. nov. and Enterococcus lavae sp. nov., isolated from the larvae of Allomyrina dichotoma.</title>
        <authorList>
            <person name="Lee S.D."/>
        </authorList>
    </citation>
    <scope>NUCLEOTIDE SEQUENCE [LARGE SCALE GENOMIC DNA]</scope>
    <source>
        <strain evidence="10 11">BWM-S5</strain>
    </source>
</reference>
<keyword evidence="11" id="KW-1185">Reference proteome</keyword>
<feature type="transmembrane region" description="Helical" evidence="7">
    <location>
        <begin position="211"/>
        <end position="230"/>
    </location>
</feature>
<feature type="transmembrane region" description="Helical" evidence="7">
    <location>
        <begin position="71"/>
        <end position="89"/>
    </location>
</feature>
<evidence type="ECO:0000256" key="5">
    <source>
        <dbReference type="ARBA" id="ARBA00022989"/>
    </source>
</evidence>
<dbReference type="Proteomes" id="UP000673375">
    <property type="component" value="Unassembled WGS sequence"/>
</dbReference>
<evidence type="ECO:0000256" key="2">
    <source>
        <dbReference type="ARBA" id="ARBA00005801"/>
    </source>
</evidence>
<dbReference type="Pfam" id="PF06750">
    <property type="entry name" value="A24_N_bact"/>
    <property type="match status" value="1"/>
</dbReference>
<evidence type="ECO:0000256" key="4">
    <source>
        <dbReference type="ARBA" id="ARBA00022692"/>
    </source>
</evidence>
<evidence type="ECO:0000313" key="10">
    <source>
        <dbReference type="EMBL" id="MBP1047884.1"/>
    </source>
</evidence>
<dbReference type="Pfam" id="PF01478">
    <property type="entry name" value="Peptidase_A24"/>
    <property type="match status" value="1"/>
</dbReference>
<keyword evidence="5 7" id="KW-1133">Transmembrane helix</keyword>
<dbReference type="InterPro" id="IPR000045">
    <property type="entry name" value="Prepilin_IV_endopep_pep"/>
</dbReference>
<feature type="transmembrane region" description="Helical" evidence="7">
    <location>
        <begin position="131"/>
        <end position="158"/>
    </location>
</feature>
<evidence type="ECO:0000256" key="6">
    <source>
        <dbReference type="ARBA" id="ARBA00023136"/>
    </source>
</evidence>
<proteinExistence type="inferred from homology"/>
<accession>A0ABS4CMX2</accession>
<comment type="subcellular location">
    <subcellularLocation>
        <location evidence="1">Cell membrane</location>
        <topology evidence="1">Multi-pass membrane protein</topology>
    </subcellularLocation>
</comment>
<dbReference type="EMBL" id="JAEDXU010000010">
    <property type="protein sequence ID" value="MBP1047884.1"/>
    <property type="molecule type" value="Genomic_DNA"/>
</dbReference>
<comment type="similarity">
    <text evidence="2">Belongs to the peptidase A24 family.</text>
</comment>
<evidence type="ECO:0000259" key="8">
    <source>
        <dbReference type="Pfam" id="PF01478"/>
    </source>
</evidence>
<evidence type="ECO:0000256" key="1">
    <source>
        <dbReference type="ARBA" id="ARBA00004651"/>
    </source>
</evidence>
<comment type="caution">
    <text evidence="10">The sequence shown here is derived from an EMBL/GenBank/DDBJ whole genome shotgun (WGS) entry which is preliminary data.</text>
</comment>
<evidence type="ECO:0000259" key="9">
    <source>
        <dbReference type="Pfam" id="PF06750"/>
    </source>
</evidence>